<reference evidence="22" key="1">
    <citation type="journal article" date="2023" name="Insect Mol. Biol.">
        <title>Genome sequencing provides insights into the evolution of gene families encoding plant cell wall-degrading enzymes in longhorned beetles.</title>
        <authorList>
            <person name="Shin N.R."/>
            <person name="Okamura Y."/>
            <person name="Kirsch R."/>
            <person name="Pauchet Y."/>
        </authorList>
    </citation>
    <scope>NUCLEOTIDE SEQUENCE</scope>
    <source>
        <strain evidence="22">MMC_N1</strain>
    </source>
</reference>
<dbReference type="Gene3D" id="1.10.3260.10">
    <property type="entry name" value="DNA ligase, ATP-dependent, N-terminal domain"/>
    <property type="match status" value="1"/>
</dbReference>
<dbReference type="PROSITE" id="PS50172">
    <property type="entry name" value="BRCT"/>
    <property type="match status" value="1"/>
</dbReference>
<dbReference type="PANTHER" id="PTHR45997">
    <property type="entry name" value="DNA LIGASE 4"/>
    <property type="match status" value="1"/>
</dbReference>
<comment type="catalytic activity">
    <reaction evidence="18">
        <text>ATP + (deoxyribonucleotide)n-3'-hydroxyl + 5'-phospho-(deoxyribonucleotide)m = (deoxyribonucleotide)n+m + AMP + diphosphate.</text>
        <dbReference type="EC" id="6.5.1.1"/>
    </reaction>
</comment>
<evidence type="ECO:0000256" key="6">
    <source>
        <dbReference type="ARBA" id="ARBA00022598"/>
    </source>
</evidence>
<dbReference type="Pfam" id="PF11411">
    <property type="entry name" value="DNA_ligase_IV"/>
    <property type="match status" value="1"/>
</dbReference>
<evidence type="ECO:0000313" key="23">
    <source>
        <dbReference type="Proteomes" id="UP001162164"/>
    </source>
</evidence>
<dbReference type="EC" id="6.5.1.1" evidence="4"/>
<comment type="cofactor">
    <cofactor evidence="1">
        <name>Mg(2+)</name>
        <dbReference type="ChEBI" id="CHEBI:18420"/>
    </cofactor>
</comment>
<evidence type="ECO:0000256" key="8">
    <source>
        <dbReference type="ARBA" id="ARBA00022737"/>
    </source>
</evidence>
<name>A0ABQ9K2U9_9CUCU</name>
<evidence type="ECO:0000256" key="4">
    <source>
        <dbReference type="ARBA" id="ARBA00012727"/>
    </source>
</evidence>
<dbReference type="InterPro" id="IPR036599">
    <property type="entry name" value="DNA_ligase_N_sf"/>
</dbReference>
<evidence type="ECO:0000256" key="9">
    <source>
        <dbReference type="ARBA" id="ARBA00022741"/>
    </source>
</evidence>
<dbReference type="InterPro" id="IPR012310">
    <property type="entry name" value="DNA_ligase_ATP-dep_cent"/>
</dbReference>
<dbReference type="Gene3D" id="3.40.50.10190">
    <property type="entry name" value="BRCT domain"/>
    <property type="match status" value="1"/>
</dbReference>
<dbReference type="CDD" id="cd07903">
    <property type="entry name" value="Adenylation_DNA_ligase_IV"/>
    <property type="match status" value="1"/>
</dbReference>
<dbReference type="SMART" id="SM00292">
    <property type="entry name" value="BRCT"/>
    <property type="match status" value="1"/>
</dbReference>
<dbReference type="InterPro" id="IPR012308">
    <property type="entry name" value="DNA_ligase_ATP-dep_N"/>
</dbReference>
<keyword evidence="11" id="KW-0067">ATP-binding</keyword>
<keyword evidence="9" id="KW-0547">Nucleotide-binding</keyword>
<evidence type="ECO:0000256" key="1">
    <source>
        <dbReference type="ARBA" id="ARBA00001946"/>
    </source>
</evidence>
<evidence type="ECO:0000259" key="20">
    <source>
        <dbReference type="PROSITE" id="PS50160"/>
    </source>
</evidence>
<evidence type="ECO:0000256" key="11">
    <source>
        <dbReference type="ARBA" id="ARBA00022840"/>
    </source>
</evidence>
<evidence type="ECO:0000256" key="3">
    <source>
        <dbReference type="ARBA" id="ARBA00007572"/>
    </source>
</evidence>
<evidence type="ECO:0000259" key="21">
    <source>
        <dbReference type="PROSITE" id="PS50172"/>
    </source>
</evidence>
<sequence>MDFKDLCTFFEEIKQATSPKEKSKLIQDRFKKIRDLIKHDTGANIFPILRLIVPNLDRERDHYNMKEAKVARTLIKMLDLPPGNDKNVLSKSYLMSGQAADFGDVVYSVIRRYLSNYKTTLTIEQLNSYLDDLTNRQSEAEAENILMNMFKKSSPENIRWIIRIILKDLKLGIGSNSILNSYHRDGAAYYASNNSLRKVCNVLANQNVKLHELEIEIFEPFRPMLSKRIDGSNFKKEFPENKLFYTENKFDGERFQLHMADNKFKYFSRNGFDYTSNLGENYETGIFTPQLKGLFRENVSRIILDGELMIWDKRTSKFGSKGMTLDVKKMNDRGPYQPCFCVYDIILLNDKILTNDPLKDRIRTLRTAFKSLKPGVIILSDIKEVNSRQEIVDELNFAVDKEDEGIIIKDPNSIYKYSDRKGGWYKMKLEYFEDAMNDLDLILMGGQYASSTSDTLNSFLVGIRSGKAENGRPLYLSLGKVSSGVTNEQLITLNKKLKTEGKKFENFSSQNLSFGKEVPNYYIEPEHSLVFQVRATELIRNTDSSFKTPYTLRFPRILKIRDDKPVDECLTINELLDLTRSNKAVIKLNKRNIELDEILNVRMRKMTRREIIMPTILDDTKVSDILEGYTIHVLNGTETYDKEKVENIIRKAGGTVSYRINDKVDIVLVGTPVPKVKQLVGQQNKFDLINIRWLQRIIQDGNLLGYDQEEVYGLGYNYKNCLSDELDMYGDSYMVETNVDKLKKTFEIISCMGEFSNRNNTMGLKNRKRFDDYTAYFDKYKLPEDPSSENANYSVSDELEFRYYNGNVSDKITDAVNVIIYNGDEDRRKILEDYLRSVNRSGIKILPKTFIYEEDICFK</sequence>
<proteinExistence type="inferred from homology"/>
<dbReference type="InterPro" id="IPR012309">
    <property type="entry name" value="DNA_ligase_ATP-dep_C"/>
</dbReference>
<evidence type="ECO:0000256" key="19">
    <source>
        <dbReference type="RuleBase" id="RU004196"/>
    </source>
</evidence>
<dbReference type="InterPro" id="IPR000977">
    <property type="entry name" value="DNA_ligase_ATP-dep"/>
</dbReference>
<dbReference type="SUPFAM" id="SSF56091">
    <property type="entry name" value="DNA ligase/mRNA capping enzyme, catalytic domain"/>
    <property type="match status" value="1"/>
</dbReference>
<keyword evidence="8" id="KW-0677">Repeat</keyword>
<evidence type="ECO:0000256" key="15">
    <source>
        <dbReference type="ARBA" id="ARBA00023242"/>
    </source>
</evidence>
<dbReference type="PROSITE" id="PS50160">
    <property type="entry name" value="DNA_LIGASE_A3"/>
    <property type="match status" value="1"/>
</dbReference>
<evidence type="ECO:0000256" key="13">
    <source>
        <dbReference type="ARBA" id="ARBA00023172"/>
    </source>
</evidence>
<dbReference type="Gene3D" id="2.40.50.140">
    <property type="entry name" value="Nucleic acid-binding proteins"/>
    <property type="match status" value="1"/>
</dbReference>
<dbReference type="InterPro" id="IPR021536">
    <property type="entry name" value="DNA_ligase_IV_dom"/>
</dbReference>
<keyword evidence="14" id="KW-0234">DNA repair</keyword>
<dbReference type="PROSITE" id="PS00333">
    <property type="entry name" value="DNA_LIGASE_A2"/>
    <property type="match status" value="1"/>
</dbReference>
<dbReference type="EMBL" id="JAPWTJ010000023">
    <property type="protein sequence ID" value="KAJ8984946.1"/>
    <property type="molecule type" value="Genomic_DNA"/>
</dbReference>
<dbReference type="InterPro" id="IPR029710">
    <property type="entry name" value="LIG4"/>
</dbReference>
<evidence type="ECO:0000256" key="14">
    <source>
        <dbReference type="ARBA" id="ARBA00023204"/>
    </source>
</evidence>
<evidence type="ECO:0000256" key="10">
    <source>
        <dbReference type="ARBA" id="ARBA00022763"/>
    </source>
</evidence>
<comment type="similarity">
    <text evidence="3 19">Belongs to the ATP-dependent DNA ligase family.</text>
</comment>
<keyword evidence="23" id="KW-1185">Reference proteome</keyword>
<dbReference type="SUPFAM" id="SSF117018">
    <property type="entry name" value="ATP-dependent DNA ligase DNA-binding domain"/>
    <property type="match status" value="1"/>
</dbReference>
<keyword evidence="12" id="KW-0460">Magnesium</keyword>
<comment type="caution">
    <text evidence="22">The sequence shown here is derived from an EMBL/GenBank/DDBJ whole genome shotgun (WGS) entry which is preliminary data.</text>
</comment>
<dbReference type="InterPro" id="IPR044125">
    <property type="entry name" value="Adenylation_DNA_ligase_IV"/>
</dbReference>
<evidence type="ECO:0000256" key="5">
    <source>
        <dbReference type="ARBA" id="ARBA00022073"/>
    </source>
</evidence>
<feature type="domain" description="ATP-dependent DNA ligase family profile" evidence="20">
    <location>
        <begin position="337"/>
        <end position="465"/>
    </location>
</feature>
<dbReference type="Pfam" id="PF04679">
    <property type="entry name" value="DNA_ligase_A_C"/>
    <property type="match status" value="1"/>
</dbReference>
<keyword evidence="6" id="KW-0436">Ligase</keyword>
<accession>A0ABQ9K2U9</accession>
<dbReference type="InterPro" id="IPR012340">
    <property type="entry name" value="NA-bd_OB-fold"/>
</dbReference>
<dbReference type="Pfam" id="PF04675">
    <property type="entry name" value="DNA_ligase_A_N"/>
    <property type="match status" value="1"/>
</dbReference>
<evidence type="ECO:0000256" key="2">
    <source>
        <dbReference type="ARBA" id="ARBA00004123"/>
    </source>
</evidence>
<dbReference type="InterPro" id="IPR016059">
    <property type="entry name" value="DNA_ligase_ATP-dep_CS"/>
</dbReference>
<evidence type="ECO:0000313" key="22">
    <source>
        <dbReference type="EMBL" id="KAJ8984946.1"/>
    </source>
</evidence>
<feature type="domain" description="BRCT" evidence="21">
    <location>
        <begin position="621"/>
        <end position="711"/>
    </location>
</feature>
<dbReference type="NCBIfam" id="TIGR00574">
    <property type="entry name" value="dnl1"/>
    <property type="match status" value="1"/>
</dbReference>
<evidence type="ECO:0000256" key="17">
    <source>
        <dbReference type="ARBA" id="ARBA00031942"/>
    </source>
</evidence>
<dbReference type="InterPro" id="IPR001357">
    <property type="entry name" value="BRCT_dom"/>
</dbReference>
<dbReference type="InterPro" id="IPR036420">
    <property type="entry name" value="BRCT_dom_sf"/>
</dbReference>
<organism evidence="22 23">
    <name type="scientific">Molorchus minor</name>
    <dbReference type="NCBI Taxonomy" id="1323400"/>
    <lineage>
        <taxon>Eukaryota</taxon>
        <taxon>Metazoa</taxon>
        <taxon>Ecdysozoa</taxon>
        <taxon>Arthropoda</taxon>
        <taxon>Hexapoda</taxon>
        <taxon>Insecta</taxon>
        <taxon>Pterygota</taxon>
        <taxon>Neoptera</taxon>
        <taxon>Endopterygota</taxon>
        <taxon>Coleoptera</taxon>
        <taxon>Polyphaga</taxon>
        <taxon>Cucujiformia</taxon>
        <taxon>Chrysomeloidea</taxon>
        <taxon>Cerambycidae</taxon>
        <taxon>Lamiinae</taxon>
        <taxon>Monochamini</taxon>
        <taxon>Molorchus</taxon>
    </lineage>
</organism>
<dbReference type="Pfam" id="PF01068">
    <property type="entry name" value="DNA_ligase_A_M"/>
    <property type="match status" value="1"/>
</dbReference>
<keyword evidence="13" id="KW-0233">DNA recombination</keyword>
<evidence type="ECO:0000256" key="7">
    <source>
        <dbReference type="ARBA" id="ARBA00022723"/>
    </source>
</evidence>
<keyword evidence="10" id="KW-0227">DNA damage</keyword>
<keyword evidence="7" id="KW-0479">Metal-binding</keyword>
<comment type="subcellular location">
    <subcellularLocation>
        <location evidence="2">Nucleus</location>
    </subcellularLocation>
</comment>
<dbReference type="PANTHER" id="PTHR45997:SF1">
    <property type="entry name" value="DNA LIGASE 4"/>
    <property type="match status" value="1"/>
</dbReference>
<gene>
    <name evidence="22" type="ORF">NQ317_012198</name>
</gene>
<dbReference type="Proteomes" id="UP001162164">
    <property type="component" value="Unassembled WGS sequence"/>
</dbReference>
<dbReference type="SUPFAM" id="SSF50249">
    <property type="entry name" value="Nucleic acid-binding proteins"/>
    <property type="match status" value="1"/>
</dbReference>
<evidence type="ECO:0000256" key="18">
    <source>
        <dbReference type="ARBA" id="ARBA00034003"/>
    </source>
</evidence>
<dbReference type="Pfam" id="PF00533">
    <property type="entry name" value="BRCT"/>
    <property type="match status" value="1"/>
</dbReference>
<dbReference type="SUPFAM" id="SSF52113">
    <property type="entry name" value="BRCT domain"/>
    <property type="match status" value="1"/>
</dbReference>
<evidence type="ECO:0000256" key="16">
    <source>
        <dbReference type="ARBA" id="ARBA00030676"/>
    </source>
</evidence>
<protein>
    <recommendedName>
        <fullName evidence="5">DNA ligase 4</fullName>
        <ecNumber evidence="4">6.5.1.1</ecNumber>
    </recommendedName>
    <alternativeName>
        <fullName evidence="17">DNA ligase IV</fullName>
    </alternativeName>
    <alternativeName>
        <fullName evidence="16">Polydeoxyribonucleotide synthase [ATP] 4</fullName>
    </alternativeName>
</protein>
<dbReference type="Gene3D" id="3.30.470.30">
    <property type="entry name" value="DNA ligase/mRNA capping enzyme"/>
    <property type="match status" value="1"/>
</dbReference>
<evidence type="ECO:0000256" key="12">
    <source>
        <dbReference type="ARBA" id="ARBA00022842"/>
    </source>
</evidence>
<keyword evidence="15" id="KW-0539">Nucleus</keyword>